<dbReference type="Gene3D" id="2.40.10.10">
    <property type="entry name" value="Trypsin-like serine proteases"/>
    <property type="match status" value="1"/>
</dbReference>
<dbReference type="InterPro" id="IPR043504">
    <property type="entry name" value="Peptidase_S1_PA_chymotrypsin"/>
</dbReference>
<dbReference type="PATRIC" id="fig|582475.4.peg.1306"/>
<reference evidence="4" key="1">
    <citation type="submission" date="2015-07" db="EMBL/GenBank/DDBJ databases">
        <authorList>
            <consortium name="Consortium for Microbial Forensics and Genomics (microFORGE)"/>
            <person name="Knight B.M."/>
            <person name="Roberts D.P."/>
            <person name="Lin D."/>
            <person name="Hari K."/>
            <person name="Fletcher J."/>
            <person name="Melcher U."/>
            <person name="Blagden T."/>
            <person name="Winegar R.A."/>
        </authorList>
    </citation>
    <scope>NUCLEOTIDE SEQUENCE [LARGE SCALE GENOMIC DNA]</scope>
    <source>
        <strain evidence="4">DSM 23493</strain>
    </source>
</reference>
<accession>A0A0K9FDL4</accession>
<name>A0A0K9FDL4_9BACI</name>
<evidence type="ECO:0000256" key="1">
    <source>
        <dbReference type="ARBA" id="ARBA00022825"/>
    </source>
</evidence>
<proteinExistence type="predicted"/>
<sequence>MIDRRKMFKESFGERMRKKMLILGATALLLTGCGNETLAEVFHTKKTDVKSEKNVTKQQEKIVPEVKVVGENGIGAGVIIKKEDAKLYILTNGALVASKPAALVQFNNDKLMEADVHFISTAFNIAILEVAYNASVNMPTIYNGEINQLAVYVDSLPYIIKKYSDNVAAYYIDAEEKTLIGSPVLEAENGELVGIYLKRKQNGVSQPFILPYKDIVQLLDEQISGNMKTSDRLTQSQNLYPYIEQGDKEAVQKAINQYGKNVFAYNADEIKLFLDTFHKYLKAAVEIQDVSVMKPFVGTDDLQDTLDNMVAYYASKQAKINFTNTSIKNISMKGQNIVVRAKSEYVLTNSAGQEALANSMMVYEINKNEQGEYKLIRLTTEE</sequence>
<dbReference type="AlphaFoldDB" id="A0A0K9FDL4"/>
<keyword evidence="1" id="KW-0645">Protease</keyword>
<dbReference type="PROSITE" id="PS51257">
    <property type="entry name" value="PROKAR_LIPOPROTEIN"/>
    <property type="match status" value="1"/>
</dbReference>
<organism evidence="3 4">
    <name type="scientific">Lysinibacillus xylanilyticus</name>
    <dbReference type="NCBI Taxonomy" id="582475"/>
    <lineage>
        <taxon>Bacteria</taxon>
        <taxon>Bacillati</taxon>
        <taxon>Bacillota</taxon>
        <taxon>Bacilli</taxon>
        <taxon>Bacillales</taxon>
        <taxon>Bacillaceae</taxon>
        <taxon>Lysinibacillus</taxon>
    </lineage>
</organism>
<dbReference type="OrthoDB" id="2738286at2"/>
<dbReference type="Proteomes" id="UP000037326">
    <property type="component" value="Unassembled WGS sequence"/>
</dbReference>
<dbReference type="SUPFAM" id="SSF50494">
    <property type="entry name" value="Trypsin-like serine proteases"/>
    <property type="match status" value="1"/>
</dbReference>
<protein>
    <recommendedName>
        <fullName evidence="2">TcaA protein NTF2-like domain-containing protein</fullName>
    </recommendedName>
</protein>
<evidence type="ECO:0000259" key="2">
    <source>
        <dbReference type="Pfam" id="PF22819"/>
    </source>
</evidence>
<comment type="caution">
    <text evidence="3">The sequence shown here is derived from an EMBL/GenBank/DDBJ whole genome shotgun (WGS) entry which is preliminary data.</text>
</comment>
<evidence type="ECO:0000313" key="4">
    <source>
        <dbReference type="Proteomes" id="UP000037326"/>
    </source>
</evidence>
<dbReference type="EMBL" id="LFXJ01000005">
    <property type="protein sequence ID" value="KMY32236.1"/>
    <property type="molecule type" value="Genomic_DNA"/>
</dbReference>
<feature type="domain" description="TcaA protein NTF2-like" evidence="2">
    <location>
        <begin position="268"/>
        <end position="378"/>
    </location>
</feature>
<keyword evidence="1" id="KW-0720">Serine protease</keyword>
<dbReference type="Pfam" id="PF22819">
    <property type="entry name" value="TcaA_5th"/>
    <property type="match status" value="1"/>
</dbReference>
<dbReference type="GO" id="GO:0008236">
    <property type="term" value="F:serine-type peptidase activity"/>
    <property type="evidence" value="ECO:0007669"/>
    <property type="project" value="UniProtKB-KW"/>
</dbReference>
<keyword evidence="1" id="KW-0378">Hydrolase</keyword>
<gene>
    <name evidence="3" type="ORF">ACZ11_08800</name>
</gene>
<dbReference type="InterPro" id="IPR054528">
    <property type="entry name" value="TcaA_5th"/>
</dbReference>
<evidence type="ECO:0000313" key="3">
    <source>
        <dbReference type="EMBL" id="KMY32236.1"/>
    </source>
</evidence>
<dbReference type="InterPro" id="IPR009003">
    <property type="entry name" value="Peptidase_S1_PA"/>
</dbReference>